<dbReference type="EMBL" id="JACKVK010000008">
    <property type="protein sequence ID" value="MCV7421233.1"/>
    <property type="molecule type" value="Genomic_DNA"/>
</dbReference>
<comment type="caution">
    <text evidence="2">The sequence shown here is derived from an EMBL/GenBank/DDBJ whole genome shotgun (WGS) entry which is preliminary data.</text>
</comment>
<dbReference type="Proteomes" id="UP001141629">
    <property type="component" value="Unassembled WGS sequence"/>
</dbReference>
<feature type="compositionally biased region" description="Basic and acidic residues" evidence="1">
    <location>
        <begin position="1"/>
        <end position="32"/>
    </location>
</feature>
<evidence type="ECO:0000256" key="1">
    <source>
        <dbReference type="SAM" id="MobiDB-lite"/>
    </source>
</evidence>
<dbReference type="RefSeq" id="WP_263996010.1">
    <property type="nucleotide sequence ID" value="NZ_JACKVK010000008.1"/>
</dbReference>
<dbReference type="AlphaFoldDB" id="A0A9X2YZM1"/>
<accession>A0A9X2YZM1</accession>
<reference evidence="2" key="2">
    <citation type="journal article" date="2022" name="BMC Genomics">
        <title>Comparative genome analysis of mycobacteria focusing on tRNA and non-coding RNA.</title>
        <authorList>
            <person name="Behra P.R.K."/>
            <person name="Pettersson B.M.F."/>
            <person name="Ramesh M."/>
            <person name="Das S."/>
            <person name="Dasgupta S."/>
            <person name="Kirsebom L.A."/>
        </authorList>
    </citation>
    <scope>NUCLEOTIDE SEQUENCE</scope>
    <source>
        <strain evidence="2">DSM 44838</strain>
    </source>
</reference>
<proteinExistence type="predicted"/>
<reference evidence="2" key="1">
    <citation type="submission" date="2020-07" db="EMBL/GenBank/DDBJ databases">
        <authorList>
            <person name="Pettersson B.M.F."/>
            <person name="Behra P.R.K."/>
            <person name="Ramesh M."/>
            <person name="Das S."/>
            <person name="Dasgupta S."/>
            <person name="Kirsebom L.A."/>
        </authorList>
    </citation>
    <scope>NUCLEOTIDE SEQUENCE</scope>
    <source>
        <strain evidence="2">DSM 44838</strain>
    </source>
</reference>
<sequence length="91" mass="10019">MSDEQITEKPEVTDEHREKAKEMAKAYQDDRPTVGLPGTSNTVTGQAVSEWIDEDGNPKFGEVEEGGGVKREDVMGVREESMGDESKEESS</sequence>
<name>A0A9X2YZM1_9MYCO</name>
<evidence type="ECO:0000313" key="3">
    <source>
        <dbReference type="Proteomes" id="UP001141629"/>
    </source>
</evidence>
<organism evidence="2 3">
    <name type="scientific">Mycobacterium yunnanensis</name>
    <dbReference type="NCBI Taxonomy" id="368477"/>
    <lineage>
        <taxon>Bacteria</taxon>
        <taxon>Bacillati</taxon>
        <taxon>Actinomycetota</taxon>
        <taxon>Actinomycetes</taxon>
        <taxon>Mycobacteriales</taxon>
        <taxon>Mycobacteriaceae</taxon>
        <taxon>Mycobacterium</taxon>
    </lineage>
</organism>
<gene>
    <name evidence="2" type="ORF">H7K45_11840</name>
</gene>
<feature type="region of interest" description="Disordered" evidence="1">
    <location>
        <begin position="1"/>
        <end position="43"/>
    </location>
</feature>
<keyword evidence="3" id="KW-1185">Reference proteome</keyword>
<evidence type="ECO:0000313" key="2">
    <source>
        <dbReference type="EMBL" id="MCV7421233.1"/>
    </source>
</evidence>
<protein>
    <submittedName>
        <fullName evidence="2">Uncharacterized protein</fullName>
    </submittedName>
</protein>